<comment type="similarity">
    <text evidence="2">Belongs to the purine nucleoside phosphorylase YfiH/LACC1 family.</text>
</comment>
<comment type="catalytic activity">
    <reaction evidence="8">
        <text>adenosine + phosphate = alpha-D-ribose 1-phosphate + adenine</text>
        <dbReference type="Rhea" id="RHEA:27642"/>
        <dbReference type="ChEBI" id="CHEBI:16335"/>
        <dbReference type="ChEBI" id="CHEBI:16708"/>
        <dbReference type="ChEBI" id="CHEBI:43474"/>
        <dbReference type="ChEBI" id="CHEBI:57720"/>
        <dbReference type="EC" id="2.4.2.1"/>
    </reaction>
    <physiologicalReaction direction="left-to-right" evidence="8">
        <dbReference type="Rhea" id="RHEA:27643"/>
    </physiologicalReaction>
</comment>
<evidence type="ECO:0000256" key="9">
    <source>
        <dbReference type="ARBA" id="ARBA00049893"/>
    </source>
</evidence>
<dbReference type="SUPFAM" id="SSF64438">
    <property type="entry name" value="CNF1/YfiH-like putative cysteine hydrolases"/>
    <property type="match status" value="1"/>
</dbReference>
<dbReference type="GO" id="GO:0005507">
    <property type="term" value="F:copper ion binding"/>
    <property type="evidence" value="ECO:0007669"/>
    <property type="project" value="TreeGrafter"/>
</dbReference>
<keyword evidence="6" id="KW-0862">Zinc</keyword>
<evidence type="ECO:0000256" key="6">
    <source>
        <dbReference type="ARBA" id="ARBA00022833"/>
    </source>
</evidence>
<dbReference type="AlphaFoldDB" id="A0A1G2L8Y1"/>
<sequence>MVKQMVRRGDILQFSDYPLRHGFSTKRMGNMSFRFDSESMVLENRTRLYESLGVRRMIEIAPQHGGAVHFVGPESYDLRIPCDALFTSEDIFLQLNPADCFPVYMTGAGGRWCGLVHAGRKSVDCGIIEESISGVARNFGERLSDILVAIGPGIQKCCYGGEELASELRNKPSWAPHITEGPLGFRADLLDYVVSRLREAGVSLQKISVASSVWGTPLCTGCAIDSDGTPLFYSHRRSIETGEPEGRFAALVRRQ</sequence>
<comment type="catalytic activity">
    <reaction evidence="9">
        <text>S-methyl-5'-thioadenosine + phosphate = 5-(methylsulfanyl)-alpha-D-ribose 1-phosphate + adenine</text>
        <dbReference type="Rhea" id="RHEA:11852"/>
        <dbReference type="ChEBI" id="CHEBI:16708"/>
        <dbReference type="ChEBI" id="CHEBI:17509"/>
        <dbReference type="ChEBI" id="CHEBI:43474"/>
        <dbReference type="ChEBI" id="CHEBI:58533"/>
        <dbReference type="EC" id="2.4.2.28"/>
    </reaction>
    <physiologicalReaction direction="left-to-right" evidence="9">
        <dbReference type="Rhea" id="RHEA:11853"/>
    </physiologicalReaction>
</comment>
<dbReference type="GO" id="GO:0017061">
    <property type="term" value="F:S-methyl-5-thioadenosine phosphorylase activity"/>
    <property type="evidence" value="ECO:0007669"/>
    <property type="project" value="UniProtKB-EC"/>
</dbReference>
<comment type="catalytic activity">
    <reaction evidence="7">
        <text>adenosine + H2O + H(+) = inosine + NH4(+)</text>
        <dbReference type="Rhea" id="RHEA:24408"/>
        <dbReference type="ChEBI" id="CHEBI:15377"/>
        <dbReference type="ChEBI" id="CHEBI:15378"/>
        <dbReference type="ChEBI" id="CHEBI:16335"/>
        <dbReference type="ChEBI" id="CHEBI:17596"/>
        <dbReference type="ChEBI" id="CHEBI:28938"/>
        <dbReference type="EC" id="3.5.4.4"/>
    </reaction>
    <physiologicalReaction direction="left-to-right" evidence="7">
        <dbReference type="Rhea" id="RHEA:24409"/>
    </physiologicalReaction>
</comment>
<dbReference type="CDD" id="cd16833">
    <property type="entry name" value="YfiH"/>
    <property type="match status" value="1"/>
</dbReference>
<dbReference type="Gene3D" id="3.60.140.10">
    <property type="entry name" value="CNF1/YfiH-like putative cysteine hydrolases"/>
    <property type="match status" value="1"/>
</dbReference>
<gene>
    <name evidence="10" type="ORF">A2934_03135</name>
</gene>
<comment type="caution">
    <text evidence="10">The sequence shown here is derived from an EMBL/GenBank/DDBJ whole genome shotgun (WGS) entry which is preliminary data.</text>
</comment>
<dbReference type="Pfam" id="PF02578">
    <property type="entry name" value="Cu-oxidase_4"/>
    <property type="match status" value="1"/>
</dbReference>
<evidence type="ECO:0000313" key="11">
    <source>
        <dbReference type="Proteomes" id="UP000177982"/>
    </source>
</evidence>
<dbReference type="Proteomes" id="UP000177982">
    <property type="component" value="Unassembled WGS sequence"/>
</dbReference>
<keyword evidence="3" id="KW-0808">Transferase</keyword>
<evidence type="ECO:0000256" key="5">
    <source>
        <dbReference type="ARBA" id="ARBA00022801"/>
    </source>
</evidence>
<name>A0A1G2L8Y1_9BACT</name>
<organism evidence="10 11">
    <name type="scientific">Candidatus Sungbacteria bacterium RIFCSPLOWO2_01_FULL_47_10</name>
    <dbReference type="NCBI Taxonomy" id="1802276"/>
    <lineage>
        <taxon>Bacteria</taxon>
        <taxon>Candidatus Sungiibacteriota</taxon>
    </lineage>
</organism>
<evidence type="ECO:0000256" key="2">
    <source>
        <dbReference type="ARBA" id="ARBA00007353"/>
    </source>
</evidence>
<proteinExistence type="inferred from homology"/>
<evidence type="ECO:0000256" key="1">
    <source>
        <dbReference type="ARBA" id="ARBA00000553"/>
    </source>
</evidence>
<dbReference type="InterPro" id="IPR038371">
    <property type="entry name" value="Cu_polyphenol_OxRdtase_sf"/>
</dbReference>
<keyword evidence="4" id="KW-0479">Metal-binding</keyword>
<reference evidence="10 11" key="1">
    <citation type="journal article" date="2016" name="Nat. Commun.">
        <title>Thousands of microbial genomes shed light on interconnected biogeochemical processes in an aquifer system.</title>
        <authorList>
            <person name="Anantharaman K."/>
            <person name="Brown C.T."/>
            <person name="Hug L.A."/>
            <person name="Sharon I."/>
            <person name="Castelle C.J."/>
            <person name="Probst A.J."/>
            <person name="Thomas B.C."/>
            <person name="Singh A."/>
            <person name="Wilkins M.J."/>
            <person name="Karaoz U."/>
            <person name="Brodie E.L."/>
            <person name="Williams K.H."/>
            <person name="Hubbard S.S."/>
            <person name="Banfield J.F."/>
        </authorList>
    </citation>
    <scope>NUCLEOTIDE SEQUENCE [LARGE SCALE GENOMIC DNA]</scope>
</reference>
<dbReference type="EMBL" id="MHQO01000013">
    <property type="protein sequence ID" value="OHA07262.1"/>
    <property type="molecule type" value="Genomic_DNA"/>
</dbReference>
<accession>A0A1G2L8Y1</accession>
<evidence type="ECO:0000256" key="4">
    <source>
        <dbReference type="ARBA" id="ARBA00022723"/>
    </source>
</evidence>
<evidence type="ECO:0000256" key="8">
    <source>
        <dbReference type="ARBA" id="ARBA00048968"/>
    </source>
</evidence>
<evidence type="ECO:0008006" key="12">
    <source>
        <dbReference type="Google" id="ProtNLM"/>
    </source>
</evidence>
<dbReference type="GO" id="GO:0016787">
    <property type="term" value="F:hydrolase activity"/>
    <property type="evidence" value="ECO:0007669"/>
    <property type="project" value="UniProtKB-KW"/>
</dbReference>
<dbReference type="InterPro" id="IPR011324">
    <property type="entry name" value="Cytotoxic_necrot_fac-like_cat"/>
</dbReference>
<dbReference type="PANTHER" id="PTHR30616:SF2">
    <property type="entry name" value="PURINE NUCLEOSIDE PHOSPHORYLASE LACC1"/>
    <property type="match status" value="1"/>
</dbReference>
<evidence type="ECO:0000256" key="7">
    <source>
        <dbReference type="ARBA" id="ARBA00047989"/>
    </source>
</evidence>
<evidence type="ECO:0000256" key="3">
    <source>
        <dbReference type="ARBA" id="ARBA00022679"/>
    </source>
</evidence>
<dbReference type="PANTHER" id="PTHR30616">
    <property type="entry name" value="UNCHARACTERIZED PROTEIN YFIH"/>
    <property type="match status" value="1"/>
</dbReference>
<protein>
    <recommendedName>
        <fullName evidence="12">Laccase domain-containing protein</fullName>
    </recommendedName>
</protein>
<dbReference type="InterPro" id="IPR003730">
    <property type="entry name" value="Cu_polyphenol_OxRdtase"/>
</dbReference>
<comment type="catalytic activity">
    <reaction evidence="1">
        <text>inosine + phosphate = alpha-D-ribose 1-phosphate + hypoxanthine</text>
        <dbReference type="Rhea" id="RHEA:27646"/>
        <dbReference type="ChEBI" id="CHEBI:17368"/>
        <dbReference type="ChEBI" id="CHEBI:17596"/>
        <dbReference type="ChEBI" id="CHEBI:43474"/>
        <dbReference type="ChEBI" id="CHEBI:57720"/>
        <dbReference type="EC" id="2.4.2.1"/>
    </reaction>
    <physiologicalReaction direction="left-to-right" evidence="1">
        <dbReference type="Rhea" id="RHEA:27647"/>
    </physiologicalReaction>
</comment>
<keyword evidence="5" id="KW-0378">Hydrolase</keyword>
<evidence type="ECO:0000313" key="10">
    <source>
        <dbReference type="EMBL" id="OHA07262.1"/>
    </source>
</evidence>